<accession>A0A132MYD7</accession>
<name>A0A132MYD7_9ACTN</name>
<dbReference type="Gene3D" id="3.30.565.10">
    <property type="entry name" value="Histidine kinase-like ATPase, C-terminal domain"/>
    <property type="match status" value="1"/>
</dbReference>
<proteinExistence type="predicted"/>
<dbReference type="InterPro" id="IPR050267">
    <property type="entry name" value="Anti-sigma-factor_SerPK"/>
</dbReference>
<organism evidence="1 2">
    <name type="scientific">Carbonactinospora thermoautotrophica</name>
    <dbReference type="NCBI Taxonomy" id="1469144"/>
    <lineage>
        <taxon>Bacteria</taxon>
        <taxon>Bacillati</taxon>
        <taxon>Actinomycetota</taxon>
        <taxon>Actinomycetes</taxon>
        <taxon>Kitasatosporales</taxon>
        <taxon>Carbonactinosporaceae</taxon>
        <taxon>Carbonactinospora</taxon>
    </lineage>
</organism>
<evidence type="ECO:0008006" key="3">
    <source>
        <dbReference type="Google" id="ProtNLM"/>
    </source>
</evidence>
<evidence type="ECO:0000313" key="2">
    <source>
        <dbReference type="Proteomes" id="UP000070188"/>
    </source>
</evidence>
<dbReference type="PATRIC" id="fig|1469144.10.peg.4258"/>
<dbReference type="RefSeq" id="WP_066890225.1">
    <property type="nucleotide sequence ID" value="NZ_JYIK01000867.1"/>
</dbReference>
<dbReference type="EMBL" id="LAXD01000001">
    <property type="protein sequence ID" value="KWX02925.1"/>
    <property type="molecule type" value="Genomic_DNA"/>
</dbReference>
<sequence>MGVLAERWVWATLADWRLLEFASDVALCVVELVDNVQAHATQVVADARGRPGLRTAEVVLWCRPGMFLRVETRDRDPRLPVLGPPLPDPAALGCDPTALARLGERGRGLRIVEKTAHGLAWRRLPTGGKTVWCSWRLNARDRAGSEGRE</sequence>
<dbReference type="InterPro" id="IPR036890">
    <property type="entry name" value="HATPase_C_sf"/>
</dbReference>
<dbReference type="CDD" id="cd16936">
    <property type="entry name" value="HATPase_RsbW-like"/>
    <property type="match status" value="1"/>
</dbReference>
<protein>
    <recommendedName>
        <fullName evidence="3">Histidine kinase/HSP90-like ATPase domain-containing protein</fullName>
    </recommendedName>
</protein>
<dbReference type="STRING" id="1469144.LI90_3974"/>
<reference evidence="2" key="1">
    <citation type="submission" date="2015-04" db="EMBL/GenBank/DDBJ databases">
        <title>Physiological reanalysis, assessment of diazotrophy, and genome sequences of multiple isolates of Streptomyces thermoautotrophicus.</title>
        <authorList>
            <person name="MacKellar D.C."/>
            <person name="Lieber L."/>
            <person name="Norman J."/>
            <person name="Bolger A."/>
            <person name="Tobin C."/>
            <person name="Murray J.W."/>
            <person name="Chang R."/>
            <person name="Ford T."/>
            <person name="Nguyen P.Q."/>
            <person name="Woodward J."/>
            <person name="Permingeat H."/>
            <person name="Joshi N.S."/>
            <person name="Silver P.A."/>
            <person name="Usadel B."/>
            <person name="Rutherford A.W."/>
            <person name="Friesen M."/>
            <person name="Prell J."/>
        </authorList>
    </citation>
    <scope>NUCLEOTIDE SEQUENCE [LARGE SCALE GENOMIC DNA]</scope>
    <source>
        <strain evidence="2">H1</strain>
    </source>
</reference>
<dbReference type="PANTHER" id="PTHR35526:SF3">
    <property type="entry name" value="ANTI-SIGMA-F FACTOR RSBW"/>
    <property type="match status" value="1"/>
</dbReference>
<comment type="caution">
    <text evidence="1">The sequence shown here is derived from an EMBL/GenBank/DDBJ whole genome shotgun (WGS) entry which is preliminary data.</text>
</comment>
<evidence type="ECO:0000313" key="1">
    <source>
        <dbReference type="EMBL" id="KWX02925.1"/>
    </source>
</evidence>
<dbReference type="Proteomes" id="UP000070188">
    <property type="component" value="Unassembled WGS sequence"/>
</dbReference>
<dbReference type="PANTHER" id="PTHR35526">
    <property type="entry name" value="ANTI-SIGMA-F FACTOR RSBW-RELATED"/>
    <property type="match status" value="1"/>
</dbReference>
<dbReference type="AlphaFoldDB" id="A0A132MYD7"/>
<keyword evidence="2" id="KW-1185">Reference proteome</keyword>
<gene>
    <name evidence="1" type="ORF">LI90_3974</name>
</gene>